<dbReference type="GO" id="GO:0004984">
    <property type="term" value="F:olfactory receptor activity"/>
    <property type="evidence" value="ECO:0007669"/>
    <property type="project" value="InterPro"/>
</dbReference>
<dbReference type="AlphaFoldDB" id="A0A9N9XG79"/>
<evidence type="ECO:0000256" key="7">
    <source>
        <dbReference type="ARBA" id="ARBA00023136"/>
    </source>
</evidence>
<keyword evidence="5" id="KW-0552">Olfaction</keyword>
<evidence type="ECO:0000256" key="9">
    <source>
        <dbReference type="ARBA" id="ARBA00023224"/>
    </source>
</evidence>
<evidence type="ECO:0000256" key="2">
    <source>
        <dbReference type="ARBA" id="ARBA00022475"/>
    </source>
</evidence>
<evidence type="ECO:0000256" key="10">
    <source>
        <dbReference type="SAM" id="Phobius"/>
    </source>
</evidence>
<keyword evidence="7 10" id="KW-0472">Membrane</keyword>
<keyword evidence="8" id="KW-0675">Receptor</keyword>
<dbReference type="GO" id="GO:0007165">
    <property type="term" value="P:signal transduction"/>
    <property type="evidence" value="ECO:0007669"/>
    <property type="project" value="UniProtKB-KW"/>
</dbReference>
<dbReference type="Proteomes" id="UP001153709">
    <property type="component" value="Chromosome 7"/>
</dbReference>
<reference evidence="11" key="1">
    <citation type="submission" date="2022-01" db="EMBL/GenBank/DDBJ databases">
        <authorList>
            <person name="King R."/>
        </authorList>
    </citation>
    <scope>NUCLEOTIDE SEQUENCE</scope>
</reference>
<evidence type="ECO:0000256" key="3">
    <source>
        <dbReference type="ARBA" id="ARBA00022606"/>
    </source>
</evidence>
<evidence type="ECO:0000313" key="12">
    <source>
        <dbReference type="Proteomes" id="UP001153709"/>
    </source>
</evidence>
<feature type="transmembrane region" description="Helical" evidence="10">
    <location>
        <begin position="77"/>
        <end position="98"/>
    </location>
</feature>
<evidence type="ECO:0000256" key="6">
    <source>
        <dbReference type="ARBA" id="ARBA00022989"/>
    </source>
</evidence>
<dbReference type="InterPro" id="IPR004117">
    <property type="entry name" value="7tm6_olfct_rcpt"/>
</dbReference>
<feature type="transmembrane region" description="Helical" evidence="10">
    <location>
        <begin position="105"/>
        <end position="128"/>
    </location>
</feature>
<dbReference type="EMBL" id="OU898282">
    <property type="protein sequence ID" value="CAG9838215.1"/>
    <property type="molecule type" value="Genomic_DNA"/>
</dbReference>
<keyword evidence="2" id="KW-1003">Cell membrane</keyword>
<comment type="subcellular location">
    <subcellularLocation>
        <location evidence="1">Cell membrane</location>
        <topology evidence="1">Multi-pass membrane protein</topology>
    </subcellularLocation>
</comment>
<dbReference type="PANTHER" id="PTHR21137">
    <property type="entry name" value="ODORANT RECEPTOR"/>
    <property type="match status" value="1"/>
</dbReference>
<name>A0A9N9XG79_DIABA</name>
<feature type="transmembrane region" description="Helical" evidence="10">
    <location>
        <begin position="7"/>
        <end position="27"/>
    </location>
</feature>
<keyword evidence="4 10" id="KW-0812">Transmembrane</keyword>
<dbReference type="Pfam" id="PF02949">
    <property type="entry name" value="7tm_6"/>
    <property type="match status" value="1"/>
</dbReference>
<keyword evidence="6 10" id="KW-1133">Transmembrane helix</keyword>
<gene>
    <name evidence="11" type="ORF">DIABBA_LOCUS11136</name>
</gene>
<organism evidence="11 12">
    <name type="scientific">Diabrotica balteata</name>
    <name type="common">Banded cucumber beetle</name>
    <dbReference type="NCBI Taxonomy" id="107213"/>
    <lineage>
        <taxon>Eukaryota</taxon>
        <taxon>Metazoa</taxon>
        <taxon>Ecdysozoa</taxon>
        <taxon>Arthropoda</taxon>
        <taxon>Hexapoda</taxon>
        <taxon>Insecta</taxon>
        <taxon>Pterygota</taxon>
        <taxon>Neoptera</taxon>
        <taxon>Endopterygota</taxon>
        <taxon>Coleoptera</taxon>
        <taxon>Polyphaga</taxon>
        <taxon>Cucujiformia</taxon>
        <taxon>Chrysomeloidea</taxon>
        <taxon>Chrysomelidae</taxon>
        <taxon>Galerucinae</taxon>
        <taxon>Diabroticina</taxon>
        <taxon>Diabroticites</taxon>
        <taxon>Diabrotica</taxon>
    </lineage>
</organism>
<evidence type="ECO:0000313" key="11">
    <source>
        <dbReference type="EMBL" id="CAG9838215.1"/>
    </source>
</evidence>
<accession>A0A9N9XG79</accession>
<protein>
    <submittedName>
        <fullName evidence="11">Uncharacterized protein</fullName>
    </submittedName>
</protein>
<dbReference type="PANTHER" id="PTHR21137:SF35">
    <property type="entry name" value="ODORANT RECEPTOR 19A-RELATED"/>
    <property type="match status" value="1"/>
</dbReference>
<keyword evidence="12" id="KW-1185">Reference proteome</keyword>
<evidence type="ECO:0000256" key="8">
    <source>
        <dbReference type="ARBA" id="ARBA00023170"/>
    </source>
</evidence>
<keyword evidence="3" id="KW-0716">Sensory transduction</keyword>
<dbReference type="GO" id="GO:0005549">
    <property type="term" value="F:odorant binding"/>
    <property type="evidence" value="ECO:0007669"/>
    <property type="project" value="InterPro"/>
</dbReference>
<sequence length="202" mass="23503">MSFAMDLFFFSTLAYILGQLKILRFMLDNFEKYRARAEAQIKCTSSTADIITLKLFIAEHQRVMRFINDFNDCMRNLVLIDFFQTSFQIGVLIMYNLYELKRDNFLLPALGLVFLALTAGNVAIYYWYGDDITSESYDLAEAIYDIKWYDKSKKFKKILTILLIRCHKEVGIEIGGITIMSRNICIGLFKGAYTFVQFALQI</sequence>
<dbReference type="GO" id="GO:0005886">
    <property type="term" value="C:plasma membrane"/>
    <property type="evidence" value="ECO:0007669"/>
    <property type="project" value="UniProtKB-SubCell"/>
</dbReference>
<evidence type="ECO:0000256" key="1">
    <source>
        <dbReference type="ARBA" id="ARBA00004651"/>
    </source>
</evidence>
<proteinExistence type="predicted"/>
<evidence type="ECO:0000256" key="5">
    <source>
        <dbReference type="ARBA" id="ARBA00022725"/>
    </source>
</evidence>
<evidence type="ECO:0000256" key="4">
    <source>
        <dbReference type="ARBA" id="ARBA00022692"/>
    </source>
</evidence>
<dbReference type="OrthoDB" id="6744005at2759"/>
<keyword evidence="9" id="KW-0807">Transducer</keyword>